<dbReference type="EMBL" id="BQXS01010235">
    <property type="protein sequence ID" value="GKT33385.1"/>
    <property type="molecule type" value="Genomic_DNA"/>
</dbReference>
<keyword evidence="3" id="KW-1185">Reference proteome</keyword>
<keyword evidence="1" id="KW-0472">Membrane</keyword>
<evidence type="ECO:0000256" key="1">
    <source>
        <dbReference type="SAM" id="Phobius"/>
    </source>
</evidence>
<keyword evidence="1" id="KW-1133">Transmembrane helix</keyword>
<sequence>LGYCGVYRNGVSQGFSLPMVTYDSTISPTISDLSDLDDPMLSAHLITRDVLSSIVIDEFSIVPLEPNVVTRVSISFALSASLGGLCLVLLLVSIMLVTVGMHQYILRFAVTYMSVAAVLKSKTAGQARREDVERVCQKICGTRSKKQSMDSVVQSALVQLSESYGIPVETLQPKNKNWMTQQSTFVSLVFLVFFTLLSVLAGIIIIVYAKNVPNTDILRAANNRIHSTHSLRLLFQENNHFHLYEDKALALRRFGSIHSLSVIHTEDDLEYMLVRNSNNPTTAEWWPDNYVLDPWSDYTIADTDDDVTYGTSDIISRIKPSFQAPPIASARIMTSYVNKSVSSSYGELPFDDIARDNMLQHSLHFFSVANENSDSHHTLISTVKETDHLLEHDIGVLSVSRFK</sequence>
<evidence type="ECO:0000313" key="3">
    <source>
        <dbReference type="Proteomes" id="UP001057375"/>
    </source>
</evidence>
<dbReference type="Proteomes" id="UP001057375">
    <property type="component" value="Unassembled WGS sequence"/>
</dbReference>
<protein>
    <submittedName>
        <fullName evidence="2">Uncharacterized protein</fullName>
    </submittedName>
</protein>
<feature type="non-terminal residue" evidence="2">
    <location>
        <position position="1"/>
    </location>
</feature>
<proteinExistence type="predicted"/>
<organism evidence="2 3">
    <name type="scientific">Aduncisulcus paluster</name>
    <dbReference type="NCBI Taxonomy" id="2918883"/>
    <lineage>
        <taxon>Eukaryota</taxon>
        <taxon>Metamonada</taxon>
        <taxon>Carpediemonas-like organisms</taxon>
        <taxon>Aduncisulcus</taxon>
    </lineage>
</organism>
<feature type="transmembrane region" description="Helical" evidence="1">
    <location>
        <begin position="104"/>
        <end position="119"/>
    </location>
</feature>
<comment type="caution">
    <text evidence="2">The sequence shown here is derived from an EMBL/GenBank/DDBJ whole genome shotgun (WGS) entry which is preliminary data.</text>
</comment>
<accession>A0ABQ5KQY6</accession>
<keyword evidence="1" id="KW-0812">Transmembrane</keyword>
<name>A0ABQ5KQY6_9EUKA</name>
<feature type="transmembrane region" description="Helical" evidence="1">
    <location>
        <begin position="76"/>
        <end position="98"/>
    </location>
</feature>
<feature type="transmembrane region" description="Helical" evidence="1">
    <location>
        <begin position="185"/>
        <end position="209"/>
    </location>
</feature>
<reference evidence="2" key="1">
    <citation type="submission" date="2022-03" db="EMBL/GenBank/DDBJ databases">
        <title>Draft genome sequence of Aduncisulcus paluster, a free-living microaerophilic Fornicata.</title>
        <authorList>
            <person name="Yuyama I."/>
            <person name="Kume K."/>
            <person name="Tamura T."/>
            <person name="Inagaki Y."/>
            <person name="Hashimoto T."/>
        </authorList>
    </citation>
    <scope>NUCLEOTIDE SEQUENCE</scope>
    <source>
        <strain evidence="2">NY0171</strain>
    </source>
</reference>
<gene>
    <name evidence="2" type="ORF">ADUPG1_007311</name>
</gene>
<evidence type="ECO:0000313" key="2">
    <source>
        <dbReference type="EMBL" id="GKT33385.1"/>
    </source>
</evidence>